<organism evidence="1 2">
    <name type="scientific">Dictyobacter halimunensis</name>
    <dbReference type="NCBI Taxonomy" id="3026934"/>
    <lineage>
        <taxon>Bacteria</taxon>
        <taxon>Bacillati</taxon>
        <taxon>Chloroflexota</taxon>
        <taxon>Ktedonobacteria</taxon>
        <taxon>Ktedonobacterales</taxon>
        <taxon>Dictyobacteraceae</taxon>
        <taxon>Dictyobacter</taxon>
    </lineage>
</organism>
<evidence type="ECO:0000313" key="1">
    <source>
        <dbReference type="EMBL" id="GLV53923.1"/>
    </source>
</evidence>
<comment type="caution">
    <text evidence="1">The sequence shown here is derived from an EMBL/GenBank/DDBJ whole genome shotgun (WGS) entry which is preliminary data.</text>
</comment>
<proteinExistence type="predicted"/>
<keyword evidence="2" id="KW-1185">Reference proteome</keyword>
<accession>A0ABQ6FJY5</accession>
<name>A0ABQ6FJY5_9CHLR</name>
<gene>
    <name evidence="1" type="ORF">KDH_07740</name>
</gene>
<reference evidence="1 2" key="1">
    <citation type="submission" date="2023-02" db="EMBL/GenBank/DDBJ databases">
        <title>Dictyobacter halimunensis sp. nov., a new member of the class Ktedonobacteria from forest soil in a geothermal area.</title>
        <authorList>
            <person name="Rachmania M.K."/>
            <person name="Ningsih F."/>
            <person name="Sakai Y."/>
            <person name="Yabe S."/>
            <person name="Yokota A."/>
            <person name="Sjamsuridzal W."/>
        </authorList>
    </citation>
    <scope>NUCLEOTIDE SEQUENCE [LARGE SCALE GENOMIC DNA]</scope>
    <source>
        <strain evidence="1 2">S3.2.2.5</strain>
    </source>
</reference>
<dbReference type="Proteomes" id="UP001344906">
    <property type="component" value="Unassembled WGS sequence"/>
</dbReference>
<protein>
    <recommendedName>
        <fullName evidence="3">Enediyne biosynthesis protein</fullName>
    </recommendedName>
</protein>
<sequence>MLYVQGGKLMAISFGKMLKPFFRISAETFQDLAAERYGPQEDMDKTWLGFEPVARTLVDSFKMTLDDDRFDVLVPRLDAVEVELRGIAYEGVGMGLMLLDSLGPWKKRFQAFVHGPGASYICLLYIGAGLVMPRIPQPPERILAHMDPFFRWMAMDGYGFYEGFFSGPRTVEQQFVPERVSGYARHAFDHGLGRSLWFSTGANVERITTAIAAFPADRQADLWGGVGLACAYAAGVVDRKAIEDLRQAADTYRPQLAVGAAIAAKFRQQAHSSAPHTELACQVLWGRRGEEVAALTDIAREDLPAVRAEPAYEIWRQYIAAQFIELVEPTYQ</sequence>
<dbReference type="Pfam" id="PF08012">
    <property type="entry name" value="DUF1702"/>
    <property type="match status" value="1"/>
</dbReference>
<evidence type="ECO:0000313" key="2">
    <source>
        <dbReference type="Proteomes" id="UP001344906"/>
    </source>
</evidence>
<dbReference type="EMBL" id="BSRI01000001">
    <property type="protein sequence ID" value="GLV53923.1"/>
    <property type="molecule type" value="Genomic_DNA"/>
</dbReference>
<evidence type="ECO:0008006" key="3">
    <source>
        <dbReference type="Google" id="ProtNLM"/>
    </source>
</evidence>
<dbReference type="InterPro" id="IPR012964">
    <property type="entry name" value="DUF1702"/>
</dbReference>